<name>V6SQM8_9FLAO</name>
<dbReference type="AlphaFoldDB" id="V6SQM8"/>
<proteinExistence type="predicted"/>
<keyword evidence="2" id="KW-1185">Reference proteome</keyword>
<dbReference type="Proteomes" id="UP000018004">
    <property type="component" value="Unassembled WGS sequence"/>
</dbReference>
<reference evidence="1 2" key="1">
    <citation type="submission" date="2013-08" db="EMBL/GenBank/DDBJ databases">
        <title>Flavobacterium limnosediminis JC2902 genome sequencing.</title>
        <authorList>
            <person name="Lee K."/>
            <person name="Yi H."/>
            <person name="Park S."/>
            <person name="Chun J."/>
        </authorList>
    </citation>
    <scope>NUCLEOTIDE SEQUENCE [LARGE SCALE GENOMIC DNA]</scope>
    <source>
        <strain evidence="1 2">JC2902</strain>
    </source>
</reference>
<evidence type="ECO:0000313" key="2">
    <source>
        <dbReference type="Proteomes" id="UP000018004"/>
    </source>
</evidence>
<accession>V6SQM8</accession>
<gene>
    <name evidence="1" type="ORF">FLJC2902T_13440</name>
</gene>
<protein>
    <submittedName>
        <fullName evidence="1">Uncharacterized protein</fullName>
    </submittedName>
</protein>
<dbReference type="PATRIC" id="fig|1341181.4.peg.1323"/>
<sequence>MANPFKKVEDFENEINDFLKRNKTFISNQGKRISDYFEMSCYNHIVRFYQNQGFALEVKNLFAKKFKYKLSPSGYPENFSFFEIRLRNFFEEEVKEICFEIHHNLTVQSGHQNDIYLTPDISVINKDTIVSDKEHYLVENSTKKFCYVENTNLQTFCEVKNFNPFPELLFNFIGLYNELKKEVLDQQLQRDFPLHLAPSLMISGKGNMHSEKIKKSLEQRYKVNLLFDLFEHGLTNFSKYNSRYLNQIGSLQPKFFEPIIITQLIDDDDLPF</sequence>
<organism evidence="1 2">
    <name type="scientific">Flavobacterium limnosediminis JC2902</name>
    <dbReference type="NCBI Taxonomy" id="1341181"/>
    <lineage>
        <taxon>Bacteria</taxon>
        <taxon>Pseudomonadati</taxon>
        <taxon>Bacteroidota</taxon>
        <taxon>Flavobacteriia</taxon>
        <taxon>Flavobacteriales</taxon>
        <taxon>Flavobacteriaceae</taxon>
        <taxon>Flavobacterium</taxon>
    </lineage>
</organism>
<dbReference type="OrthoDB" id="1331509at2"/>
<evidence type="ECO:0000313" key="1">
    <source>
        <dbReference type="EMBL" id="ESU28749.1"/>
    </source>
</evidence>
<dbReference type="RefSeq" id="WP_023578985.1">
    <property type="nucleotide sequence ID" value="NZ_AVGG01000005.1"/>
</dbReference>
<dbReference type="EMBL" id="AVGG01000005">
    <property type="protein sequence ID" value="ESU28749.1"/>
    <property type="molecule type" value="Genomic_DNA"/>
</dbReference>
<comment type="caution">
    <text evidence="1">The sequence shown here is derived from an EMBL/GenBank/DDBJ whole genome shotgun (WGS) entry which is preliminary data.</text>
</comment>